<dbReference type="AlphaFoldDB" id="Q5VRE0"/>
<evidence type="ECO:0000313" key="1">
    <source>
        <dbReference type="EMBL" id="BAD67985.1"/>
    </source>
</evidence>
<protein>
    <submittedName>
        <fullName evidence="1">Uncharacterized protein</fullName>
    </submittedName>
</protein>
<evidence type="ECO:0000313" key="3">
    <source>
        <dbReference type="Proteomes" id="UP000000763"/>
    </source>
</evidence>
<organism evidence="1 3">
    <name type="scientific">Oryza sativa subsp. japonica</name>
    <name type="common">Rice</name>
    <dbReference type="NCBI Taxonomy" id="39947"/>
    <lineage>
        <taxon>Eukaryota</taxon>
        <taxon>Viridiplantae</taxon>
        <taxon>Streptophyta</taxon>
        <taxon>Embryophyta</taxon>
        <taxon>Tracheophyta</taxon>
        <taxon>Spermatophyta</taxon>
        <taxon>Magnoliopsida</taxon>
        <taxon>Liliopsida</taxon>
        <taxon>Poales</taxon>
        <taxon>Poaceae</taxon>
        <taxon>BOP clade</taxon>
        <taxon>Oryzoideae</taxon>
        <taxon>Oryzeae</taxon>
        <taxon>Oryzinae</taxon>
        <taxon>Oryza</taxon>
        <taxon>Oryza sativa</taxon>
    </lineage>
</organism>
<accession>Q5VRE0</accession>
<proteinExistence type="predicted"/>
<gene>
    <name evidence="1" type="ORF">OSJNBa0033B09.38</name>
    <name evidence="2" type="ORF">P0675A05.4</name>
</gene>
<evidence type="ECO:0000313" key="2">
    <source>
        <dbReference type="EMBL" id="BAD72172.1"/>
    </source>
</evidence>
<reference evidence="1" key="2">
    <citation type="submission" date="2000-09" db="EMBL/GenBank/DDBJ databases">
        <title>Oryza sativa nipponbare(GA3) genomic DNA, chromosome 6, BAC clone:OSJNBa0033B09.</title>
        <authorList>
            <person name="Sasaki T."/>
            <person name="Matsumoto T."/>
            <person name="Yamamoto K."/>
        </authorList>
    </citation>
    <scope>NUCLEOTIDE SEQUENCE</scope>
</reference>
<dbReference type="Proteomes" id="UP000000763">
    <property type="component" value="Chromosome 6"/>
</dbReference>
<dbReference type="EMBL" id="AP002864">
    <property type="protein sequence ID" value="BAD67985.1"/>
    <property type="molecule type" value="Genomic_DNA"/>
</dbReference>
<name>Q5VRE0_ORYSJ</name>
<reference evidence="2" key="1">
    <citation type="submission" date="2000-05" db="EMBL/GenBank/DDBJ databases">
        <title>Oryza sativa nipponbare(GA3) genomic DNA, chromosome 6, PAC clone:P0675A05.</title>
        <authorList>
            <person name="Sasaki T."/>
            <person name="Matsumoto T."/>
            <person name="Yamamoto K."/>
        </authorList>
    </citation>
    <scope>NUCLEOTIDE SEQUENCE</scope>
</reference>
<reference evidence="3" key="3">
    <citation type="journal article" date="2005" name="Nature">
        <title>The map-based sequence of the rice genome.</title>
        <authorList>
            <consortium name="International rice genome sequencing project (IRGSP)"/>
            <person name="Matsumoto T."/>
            <person name="Wu J."/>
            <person name="Kanamori H."/>
            <person name="Katayose Y."/>
            <person name="Fujisawa M."/>
            <person name="Namiki N."/>
            <person name="Mizuno H."/>
            <person name="Yamamoto K."/>
            <person name="Antonio B.A."/>
            <person name="Baba T."/>
            <person name="Sakata K."/>
            <person name="Nagamura Y."/>
            <person name="Aoki H."/>
            <person name="Arikawa K."/>
            <person name="Arita K."/>
            <person name="Bito T."/>
            <person name="Chiden Y."/>
            <person name="Fujitsuka N."/>
            <person name="Fukunaka R."/>
            <person name="Hamada M."/>
            <person name="Harada C."/>
            <person name="Hayashi A."/>
            <person name="Hijishita S."/>
            <person name="Honda M."/>
            <person name="Hosokawa S."/>
            <person name="Ichikawa Y."/>
            <person name="Idonuma A."/>
            <person name="Iijima M."/>
            <person name="Ikeda M."/>
            <person name="Ikeno M."/>
            <person name="Ito K."/>
            <person name="Ito S."/>
            <person name="Ito T."/>
            <person name="Ito Y."/>
            <person name="Ito Y."/>
            <person name="Iwabuchi A."/>
            <person name="Kamiya K."/>
            <person name="Karasawa W."/>
            <person name="Kurita K."/>
            <person name="Katagiri S."/>
            <person name="Kikuta A."/>
            <person name="Kobayashi H."/>
            <person name="Kobayashi N."/>
            <person name="Machita K."/>
            <person name="Maehara T."/>
            <person name="Masukawa M."/>
            <person name="Mizubayashi T."/>
            <person name="Mukai Y."/>
            <person name="Nagasaki H."/>
            <person name="Nagata Y."/>
            <person name="Naito S."/>
            <person name="Nakashima M."/>
            <person name="Nakama Y."/>
            <person name="Nakamichi Y."/>
            <person name="Nakamura M."/>
            <person name="Meguro A."/>
            <person name="Negishi M."/>
            <person name="Ohta I."/>
            <person name="Ohta T."/>
            <person name="Okamoto M."/>
            <person name="Ono N."/>
            <person name="Saji S."/>
            <person name="Sakaguchi M."/>
            <person name="Sakai K."/>
            <person name="Shibata M."/>
            <person name="Shimokawa T."/>
            <person name="Song J."/>
            <person name="Takazaki Y."/>
            <person name="Terasawa K."/>
            <person name="Tsugane M."/>
            <person name="Tsuji K."/>
            <person name="Ueda S."/>
            <person name="Waki K."/>
            <person name="Yamagata H."/>
            <person name="Yamamoto M."/>
            <person name="Yamamoto S."/>
            <person name="Yamane H."/>
            <person name="Yoshiki S."/>
            <person name="Yoshihara R."/>
            <person name="Yukawa K."/>
            <person name="Zhong H."/>
            <person name="Yano M."/>
            <person name="Yuan Q."/>
            <person name="Ouyang S."/>
            <person name="Liu J."/>
            <person name="Jones K.M."/>
            <person name="Gansberger K."/>
            <person name="Moffat K."/>
            <person name="Hill J."/>
            <person name="Bera J."/>
            <person name="Fadrosh D."/>
            <person name="Jin S."/>
            <person name="Johri S."/>
            <person name="Kim M."/>
            <person name="Overton L."/>
            <person name="Reardon M."/>
            <person name="Tsitrin T."/>
            <person name="Vuong H."/>
            <person name="Weaver B."/>
            <person name="Ciecko A."/>
            <person name="Tallon L."/>
            <person name="Jackson J."/>
            <person name="Pai G."/>
            <person name="Aken S.V."/>
            <person name="Utterback T."/>
            <person name="Reidmuller S."/>
            <person name="Feldblyum T."/>
            <person name="Hsiao J."/>
            <person name="Zismann V."/>
            <person name="Iobst S."/>
            <person name="de Vazeille A.R."/>
            <person name="Buell C.R."/>
            <person name="Ying K."/>
            <person name="Li Y."/>
            <person name="Lu T."/>
            <person name="Huang Y."/>
            <person name="Zhao Q."/>
            <person name="Feng Q."/>
            <person name="Zhang L."/>
            <person name="Zhu J."/>
            <person name="Weng Q."/>
            <person name="Mu J."/>
            <person name="Lu Y."/>
            <person name="Fan D."/>
            <person name="Liu Y."/>
            <person name="Guan J."/>
            <person name="Zhang Y."/>
            <person name="Yu S."/>
            <person name="Liu X."/>
            <person name="Zhang Y."/>
            <person name="Hong G."/>
            <person name="Han B."/>
            <person name="Choisne N."/>
            <person name="Demange N."/>
            <person name="Orjeda G."/>
            <person name="Samain S."/>
            <person name="Cattolico L."/>
            <person name="Pelletier E."/>
            <person name="Couloux A."/>
            <person name="Segurens B."/>
            <person name="Wincker P."/>
            <person name="D'Hont A."/>
            <person name="Scarpelli C."/>
            <person name="Weissenbach J."/>
            <person name="Salanoubat M."/>
            <person name="Quetier F."/>
            <person name="Yu Y."/>
            <person name="Kim H.R."/>
            <person name="Rambo T."/>
            <person name="Currie J."/>
            <person name="Collura K."/>
            <person name="Luo M."/>
            <person name="Yang T."/>
            <person name="Ammiraju J.S.S."/>
            <person name="Engler F."/>
            <person name="Soderlund C."/>
            <person name="Wing R.A."/>
            <person name="Palmer L.E."/>
            <person name="de la Bastide M."/>
            <person name="Spiegel L."/>
            <person name="Nascimento L."/>
            <person name="Zutavern T."/>
            <person name="O'Shaughnessy A."/>
            <person name="Dike S."/>
            <person name="Dedhia N."/>
            <person name="Preston R."/>
            <person name="Balija V."/>
            <person name="McCombie W.R."/>
            <person name="Chow T."/>
            <person name="Chen H."/>
            <person name="Chung M."/>
            <person name="Chen C."/>
            <person name="Shaw J."/>
            <person name="Wu H."/>
            <person name="Hsiao K."/>
            <person name="Chao Y."/>
            <person name="Chu M."/>
            <person name="Cheng C."/>
            <person name="Hour A."/>
            <person name="Lee P."/>
            <person name="Lin S."/>
            <person name="Lin Y."/>
            <person name="Liou J."/>
            <person name="Liu S."/>
            <person name="Hsing Y."/>
            <person name="Raghuvanshi S."/>
            <person name="Mohanty A."/>
            <person name="Bharti A.K."/>
            <person name="Gaur A."/>
            <person name="Gupta V."/>
            <person name="Kumar D."/>
            <person name="Ravi V."/>
            <person name="Vij S."/>
            <person name="Kapur A."/>
            <person name="Khurana P."/>
            <person name="Khurana P."/>
            <person name="Khurana J.P."/>
            <person name="Tyagi A.K."/>
            <person name="Gaikwad K."/>
            <person name="Singh A."/>
            <person name="Dalal V."/>
            <person name="Srivastava S."/>
            <person name="Dixit A."/>
            <person name="Pal A.K."/>
            <person name="Ghazi I.A."/>
            <person name="Yadav M."/>
            <person name="Pandit A."/>
            <person name="Bhargava A."/>
            <person name="Sureshbabu K."/>
            <person name="Batra K."/>
            <person name="Sharma T.R."/>
            <person name="Mohapatra T."/>
            <person name="Singh N.K."/>
            <person name="Messing J."/>
            <person name="Nelson A.B."/>
            <person name="Fuks G."/>
            <person name="Kavchok S."/>
            <person name="Keizer G."/>
            <person name="Linton E."/>
            <person name="Llaca V."/>
            <person name="Song R."/>
            <person name="Tanyolac B."/>
            <person name="Young S."/>
            <person name="Ho-Il K."/>
            <person name="Hahn J.H."/>
            <person name="Sangsakoo G."/>
            <person name="Vanavichit A."/>
            <person name="de Mattos Luiz.A.T."/>
            <person name="Zimmer P.D."/>
            <person name="Malone G."/>
            <person name="Dellagostin O."/>
            <person name="de Oliveira A.C."/>
            <person name="Bevan M."/>
            <person name="Bancroft I."/>
            <person name="Minx P."/>
            <person name="Cordum H."/>
            <person name="Wilson R."/>
            <person name="Cheng Z."/>
            <person name="Jin W."/>
            <person name="Jiang J."/>
            <person name="Leong S.A."/>
            <person name="Iwama H."/>
            <person name="Gojobori T."/>
            <person name="Itoh T."/>
            <person name="Niimura Y."/>
            <person name="Fujii Y."/>
            <person name="Habara T."/>
            <person name="Sakai H."/>
            <person name="Sato Y."/>
            <person name="Wilson G."/>
            <person name="Kumar K."/>
            <person name="McCouch S."/>
            <person name="Juretic N."/>
            <person name="Hoen D."/>
            <person name="Wright S."/>
            <person name="Bruskiewich R."/>
            <person name="Bureau T."/>
            <person name="Miyao A."/>
            <person name="Hirochika H."/>
            <person name="Nishikawa T."/>
            <person name="Kadowaki K."/>
            <person name="Sugiura M."/>
            <person name="Burr B."/>
            <person name="Sasaki T."/>
        </authorList>
    </citation>
    <scope>NUCLEOTIDE SEQUENCE [LARGE SCALE GENOMIC DNA]</scope>
    <source>
        <strain evidence="3">cv. Nipponbare</strain>
    </source>
</reference>
<dbReference type="EMBL" id="AP002071">
    <property type="protein sequence ID" value="BAD72172.1"/>
    <property type="molecule type" value="Genomic_DNA"/>
</dbReference>
<reference evidence="3" key="4">
    <citation type="journal article" date="2008" name="Nucleic Acids Res.">
        <title>The rice annotation project database (RAP-DB): 2008 update.</title>
        <authorList>
            <consortium name="The rice annotation project (RAP)"/>
        </authorList>
    </citation>
    <scope>GENOME REANNOTATION</scope>
    <source>
        <strain evidence="3">cv. Nipponbare</strain>
    </source>
</reference>
<sequence length="95" mass="10603">MRAKSSVERVSGLISGWQSWHAVEGLHVPACRVPSRKFVQDSHTDDDEHAHEIETNGEEICGGSCGVRIEIRGKWVQTDMGKELFVRDSDAKIGR</sequence>